<proteinExistence type="predicted"/>
<gene>
    <name evidence="1" type="ORF">PR048_013970</name>
</gene>
<reference evidence="1 2" key="1">
    <citation type="submission" date="2023-02" db="EMBL/GenBank/DDBJ databases">
        <title>LHISI_Scaffold_Assembly.</title>
        <authorList>
            <person name="Stuart O.P."/>
            <person name="Cleave R."/>
            <person name="Magrath M.J.L."/>
            <person name="Mikheyev A.S."/>
        </authorList>
    </citation>
    <scope>NUCLEOTIDE SEQUENCE [LARGE SCALE GENOMIC DNA]</scope>
    <source>
        <strain evidence="1">Daus_M_001</strain>
        <tissue evidence="1">Leg muscle</tissue>
    </source>
</reference>
<evidence type="ECO:0000313" key="1">
    <source>
        <dbReference type="EMBL" id="KAJ8887752.1"/>
    </source>
</evidence>
<accession>A0ABQ9HU63</accession>
<dbReference type="EMBL" id="JARBHB010000004">
    <property type="protein sequence ID" value="KAJ8887752.1"/>
    <property type="molecule type" value="Genomic_DNA"/>
</dbReference>
<organism evidence="1 2">
    <name type="scientific">Dryococelus australis</name>
    <dbReference type="NCBI Taxonomy" id="614101"/>
    <lineage>
        <taxon>Eukaryota</taxon>
        <taxon>Metazoa</taxon>
        <taxon>Ecdysozoa</taxon>
        <taxon>Arthropoda</taxon>
        <taxon>Hexapoda</taxon>
        <taxon>Insecta</taxon>
        <taxon>Pterygota</taxon>
        <taxon>Neoptera</taxon>
        <taxon>Polyneoptera</taxon>
        <taxon>Phasmatodea</taxon>
        <taxon>Verophasmatodea</taxon>
        <taxon>Anareolatae</taxon>
        <taxon>Phasmatidae</taxon>
        <taxon>Eurycanthinae</taxon>
        <taxon>Dryococelus</taxon>
    </lineage>
</organism>
<name>A0ABQ9HU63_9NEOP</name>
<protein>
    <submittedName>
        <fullName evidence="1">Uncharacterized protein</fullName>
    </submittedName>
</protein>
<keyword evidence="2" id="KW-1185">Reference proteome</keyword>
<dbReference type="Proteomes" id="UP001159363">
    <property type="component" value="Chromosome X"/>
</dbReference>
<evidence type="ECO:0000313" key="2">
    <source>
        <dbReference type="Proteomes" id="UP001159363"/>
    </source>
</evidence>
<comment type="caution">
    <text evidence="1">The sequence shown here is derived from an EMBL/GenBank/DDBJ whole genome shotgun (WGS) entry which is preliminary data.</text>
</comment>
<sequence length="60" mass="7081">MNALRFYCFFAKGIESIILITSNVEGVRVKLFEMQKRVGQFSEQPRVCKDFFSNIVRFEI</sequence>